<organism evidence="3">
    <name type="scientific">Salmonella typhi</name>
    <dbReference type="NCBI Taxonomy" id="90370"/>
    <lineage>
        <taxon>Bacteria</taxon>
        <taxon>Pseudomonadati</taxon>
        <taxon>Pseudomonadota</taxon>
        <taxon>Gammaproteobacteria</taxon>
        <taxon>Enterobacterales</taxon>
        <taxon>Enterobacteriaceae</taxon>
        <taxon>Salmonella</taxon>
    </lineage>
</organism>
<feature type="region of interest" description="Disordered" evidence="1">
    <location>
        <begin position="82"/>
        <end position="103"/>
    </location>
</feature>
<dbReference type="EMBL" id="AAHHUX010000050">
    <property type="protein sequence ID" value="EBW2555488.1"/>
    <property type="molecule type" value="Genomic_DNA"/>
</dbReference>
<dbReference type="AlphaFoldDB" id="A0A5W1W0W9"/>
<keyword evidence="2" id="KW-0812">Transmembrane</keyword>
<feature type="transmembrane region" description="Helical" evidence="2">
    <location>
        <begin position="40"/>
        <end position="64"/>
    </location>
</feature>
<protein>
    <submittedName>
        <fullName evidence="3">Uncharacterized protein</fullName>
    </submittedName>
</protein>
<gene>
    <name evidence="3" type="ORF">DKA88_24055</name>
</gene>
<reference evidence="3" key="1">
    <citation type="submission" date="2018-07" db="EMBL/GenBank/DDBJ databases">
        <authorList>
            <person name="Ashton P.M."/>
            <person name="Dallman T."/>
            <person name="Nair S."/>
            <person name="De Pinna E."/>
            <person name="Peters T."/>
            <person name="Grant K."/>
        </authorList>
    </citation>
    <scope>NUCLEOTIDE SEQUENCE</scope>
    <source>
        <strain evidence="3">257355</strain>
    </source>
</reference>
<evidence type="ECO:0000313" key="3">
    <source>
        <dbReference type="EMBL" id="EBW2555488.1"/>
    </source>
</evidence>
<sequence length="103" mass="11672">MMSGIKENLIYIMIGFSMMALAYGIAGLFGDVFISNHSWIVYALAPLIPAGYLFAVSNIAILVFKLLHILYLWLDLESNDEDVSKAKCDRKKLRRSDNKRSIQ</sequence>
<accession>A0A5W1W0W9</accession>
<proteinExistence type="predicted"/>
<feature type="transmembrane region" description="Helical" evidence="2">
    <location>
        <begin position="9"/>
        <end position="34"/>
    </location>
</feature>
<comment type="caution">
    <text evidence="3">The sequence shown here is derived from an EMBL/GenBank/DDBJ whole genome shotgun (WGS) entry which is preliminary data.</text>
</comment>
<evidence type="ECO:0000256" key="1">
    <source>
        <dbReference type="SAM" id="MobiDB-lite"/>
    </source>
</evidence>
<name>A0A5W1W0W9_SALTI</name>
<keyword evidence="2" id="KW-0472">Membrane</keyword>
<evidence type="ECO:0000256" key="2">
    <source>
        <dbReference type="SAM" id="Phobius"/>
    </source>
</evidence>
<keyword evidence="2" id="KW-1133">Transmembrane helix</keyword>